<keyword evidence="6" id="KW-0028">Amino-acid biosynthesis</keyword>
<comment type="catalytic activity">
    <reaction evidence="10">
        <text>O-phospho-L-homoserine + H2O = L-threonine + phosphate</text>
        <dbReference type="Rhea" id="RHEA:10840"/>
        <dbReference type="ChEBI" id="CHEBI:15377"/>
        <dbReference type="ChEBI" id="CHEBI:43474"/>
        <dbReference type="ChEBI" id="CHEBI:57590"/>
        <dbReference type="ChEBI" id="CHEBI:57926"/>
        <dbReference type="EC" id="4.2.3.1"/>
    </reaction>
</comment>
<keyword evidence="9" id="KW-0456">Lyase</keyword>
<dbReference type="PROSITE" id="PS00165">
    <property type="entry name" value="DEHYDRATASE_SER_THR"/>
    <property type="match status" value="1"/>
</dbReference>
<dbReference type="SUPFAM" id="SSF53686">
    <property type="entry name" value="Tryptophan synthase beta subunit-like PLP-dependent enzymes"/>
    <property type="match status" value="1"/>
</dbReference>
<dbReference type="InterPro" id="IPR051166">
    <property type="entry name" value="Threonine_Synthase"/>
</dbReference>
<evidence type="ECO:0000256" key="10">
    <source>
        <dbReference type="ARBA" id="ARBA00049144"/>
    </source>
</evidence>
<feature type="modified residue" description="N6-(pyridoxal phosphate)lysine" evidence="12">
    <location>
        <position position="107"/>
    </location>
</feature>
<evidence type="ECO:0000313" key="16">
    <source>
        <dbReference type="Proteomes" id="UP000036520"/>
    </source>
</evidence>
<comment type="pathway">
    <text evidence="2">Amino-acid biosynthesis; L-threonine biosynthesis; L-threonine from L-aspartate: step 5/5.</text>
</comment>
<dbReference type="Gene3D" id="3.90.1380.10">
    <property type="entry name" value="Threonine synthase, N-terminal domain"/>
    <property type="match status" value="1"/>
</dbReference>
<reference evidence="15 16" key="1">
    <citation type="submission" date="2015-07" db="EMBL/GenBank/DDBJ databases">
        <authorList>
            <person name="Kim K.M."/>
        </authorList>
    </citation>
    <scope>NUCLEOTIDE SEQUENCE [LARGE SCALE GENOMIC DNA]</scope>
    <source>
        <strain evidence="15 16">KCTC 12363</strain>
    </source>
</reference>
<dbReference type="NCBIfam" id="TIGR00260">
    <property type="entry name" value="thrC"/>
    <property type="match status" value="1"/>
</dbReference>
<name>A0A0H4PNA2_9BACT</name>
<evidence type="ECO:0000256" key="2">
    <source>
        <dbReference type="ARBA" id="ARBA00004979"/>
    </source>
</evidence>
<dbReference type="AlphaFoldDB" id="A0A0H4PNA2"/>
<feature type="domain" description="Tryptophan synthase beta chain-like PALP" evidence="13">
    <location>
        <begin position="93"/>
        <end position="369"/>
    </location>
</feature>
<dbReference type="STRING" id="320787.CA2015_0261"/>
<dbReference type="RefSeq" id="WP_048640253.1">
    <property type="nucleotide sequence ID" value="NZ_CP012040.1"/>
</dbReference>
<dbReference type="InterPro" id="IPR029144">
    <property type="entry name" value="Thr_synth_N"/>
</dbReference>
<evidence type="ECO:0000259" key="13">
    <source>
        <dbReference type="Pfam" id="PF00291"/>
    </source>
</evidence>
<dbReference type="Proteomes" id="UP000036520">
    <property type="component" value="Chromosome"/>
</dbReference>
<keyword evidence="8 12" id="KW-0663">Pyridoxal phosphate</keyword>
<dbReference type="InterPro" id="IPR036052">
    <property type="entry name" value="TrpB-like_PALP_sf"/>
</dbReference>
<evidence type="ECO:0000256" key="1">
    <source>
        <dbReference type="ARBA" id="ARBA00001933"/>
    </source>
</evidence>
<proteinExistence type="inferred from homology"/>
<dbReference type="OrthoDB" id="9763107at2"/>
<evidence type="ECO:0000256" key="12">
    <source>
        <dbReference type="PIRSR" id="PIRSR604450-51"/>
    </source>
</evidence>
<dbReference type="InterPro" id="IPR000634">
    <property type="entry name" value="Ser/Thr_deHydtase_PyrdxlP-BS"/>
</dbReference>
<dbReference type="PANTHER" id="PTHR42690:SF1">
    <property type="entry name" value="THREONINE SYNTHASE-LIKE 2"/>
    <property type="match status" value="1"/>
</dbReference>
<evidence type="ECO:0000256" key="6">
    <source>
        <dbReference type="ARBA" id="ARBA00022605"/>
    </source>
</evidence>
<keyword evidence="7" id="KW-0791">Threonine biosynthesis</keyword>
<dbReference type="PATRIC" id="fig|320787.5.peg.287"/>
<dbReference type="EMBL" id="CP012040">
    <property type="protein sequence ID" value="AKP49742.1"/>
    <property type="molecule type" value="Genomic_DNA"/>
</dbReference>
<accession>A0A0H4PNA2</accession>
<evidence type="ECO:0000313" key="15">
    <source>
        <dbReference type="EMBL" id="AKP49742.1"/>
    </source>
</evidence>
<dbReference type="PANTHER" id="PTHR42690">
    <property type="entry name" value="THREONINE SYNTHASE FAMILY MEMBER"/>
    <property type="match status" value="1"/>
</dbReference>
<dbReference type="FunFam" id="3.40.50.1100:FF:000022">
    <property type="entry name" value="Threonine synthase"/>
    <property type="match status" value="1"/>
</dbReference>
<dbReference type="InterPro" id="IPR004450">
    <property type="entry name" value="Thr_synthase-like"/>
</dbReference>
<evidence type="ECO:0000256" key="3">
    <source>
        <dbReference type="ARBA" id="ARBA00005517"/>
    </source>
</evidence>
<gene>
    <name evidence="15" type="ORF">CA2015_0261</name>
</gene>
<evidence type="ECO:0000256" key="5">
    <source>
        <dbReference type="ARBA" id="ARBA00018679"/>
    </source>
</evidence>
<sequence length="430" mass="47754">MKYYSTNNPNHKVDLKEAVIKGLAPDQGLYMPERIPVLPEEFFSTMHELSFKEIGYKVIEALFSEDLTKEQIKSLVDHTLDFDAPVVEVEKDVYTLELFHGPTLAFKDFGARFCSKMMSMLQEKHGIKVLVATSGDTGSAVANGFLDVDGVEVVILYPSGKVSELQEKQFTTLGKNIKAIEVNGVFDDCQKLVKEAFLDADLNSKLLLTSANSINIARWIPQCLYYFYAYSRLPKEGKKLVFSVPSGNFGNLAAGILAERMGLPVDKFIAATNVNKVVPDYLNGAAFLPKPSVQTISNSMDVGNPSNFFRLLALFGGDEEKLKEKVQGCFYSDESTKEAMVEVKKETGYTMDPHGAVAYLGLKAFMKGHPSAFQGVFLETAHPGKFRSTVEEALGEKVVLPERLAAFMEGNKKVETMENDYLQFKNYLLA</sequence>
<evidence type="ECO:0000256" key="9">
    <source>
        <dbReference type="ARBA" id="ARBA00023239"/>
    </source>
</evidence>
<feature type="domain" description="Threonine synthase N-terminal" evidence="14">
    <location>
        <begin position="2"/>
        <end position="79"/>
    </location>
</feature>
<evidence type="ECO:0000256" key="11">
    <source>
        <dbReference type="NCBIfam" id="TIGR00260"/>
    </source>
</evidence>
<dbReference type="Gene3D" id="3.40.50.1100">
    <property type="match status" value="2"/>
</dbReference>
<dbReference type="InterPro" id="IPR037158">
    <property type="entry name" value="Thr_synth_N_sf"/>
</dbReference>
<dbReference type="UniPathway" id="UPA00050">
    <property type="reaction ID" value="UER00065"/>
</dbReference>
<comment type="similarity">
    <text evidence="3">Belongs to the threonine synthase family.</text>
</comment>
<dbReference type="Pfam" id="PF00291">
    <property type="entry name" value="PALP"/>
    <property type="match status" value="1"/>
</dbReference>
<dbReference type="GO" id="GO:0030170">
    <property type="term" value="F:pyridoxal phosphate binding"/>
    <property type="evidence" value="ECO:0007669"/>
    <property type="project" value="InterPro"/>
</dbReference>
<evidence type="ECO:0000256" key="8">
    <source>
        <dbReference type="ARBA" id="ARBA00022898"/>
    </source>
</evidence>
<dbReference type="InterPro" id="IPR001926">
    <property type="entry name" value="TrpB-like_PALP"/>
</dbReference>
<dbReference type="KEGG" id="camu:CA2015_0261"/>
<organism evidence="15 16">
    <name type="scientific">Cyclobacterium amurskyense</name>
    <dbReference type="NCBI Taxonomy" id="320787"/>
    <lineage>
        <taxon>Bacteria</taxon>
        <taxon>Pseudomonadati</taxon>
        <taxon>Bacteroidota</taxon>
        <taxon>Cytophagia</taxon>
        <taxon>Cytophagales</taxon>
        <taxon>Cyclobacteriaceae</taxon>
        <taxon>Cyclobacterium</taxon>
    </lineage>
</organism>
<dbReference type="GO" id="GO:0004795">
    <property type="term" value="F:threonine synthase activity"/>
    <property type="evidence" value="ECO:0007669"/>
    <property type="project" value="UniProtKB-UniRule"/>
</dbReference>
<evidence type="ECO:0000259" key="14">
    <source>
        <dbReference type="Pfam" id="PF14821"/>
    </source>
</evidence>
<evidence type="ECO:0000256" key="4">
    <source>
        <dbReference type="ARBA" id="ARBA00013028"/>
    </source>
</evidence>
<keyword evidence="16" id="KW-1185">Reference proteome</keyword>
<dbReference type="EC" id="4.2.3.1" evidence="4 11"/>
<dbReference type="GO" id="GO:0009088">
    <property type="term" value="P:threonine biosynthetic process"/>
    <property type="evidence" value="ECO:0007669"/>
    <property type="project" value="UniProtKB-UniRule"/>
</dbReference>
<evidence type="ECO:0000256" key="7">
    <source>
        <dbReference type="ARBA" id="ARBA00022697"/>
    </source>
</evidence>
<comment type="cofactor">
    <cofactor evidence="1 12">
        <name>pyridoxal 5'-phosphate</name>
        <dbReference type="ChEBI" id="CHEBI:597326"/>
    </cofactor>
</comment>
<dbReference type="Pfam" id="PF14821">
    <property type="entry name" value="Thr_synth_N"/>
    <property type="match status" value="1"/>
</dbReference>
<protein>
    <recommendedName>
        <fullName evidence="5 11">Threonine synthase</fullName>
        <ecNumber evidence="4 11">4.2.3.1</ecNumber>
    </recommendedName>
</protein>